<sequence>MPSHATDIPLFNPAALTAHRKRAHLTQVELARRLSIHDNKIYRWERGITPISAADLRLVCAELRLVPAQLQHLPDGPPTIPDLRSLRAVTAAELAHRLAVKPHRLAMWEQGYLGPEQGPLLAAIIGISEQAVDHYERTGHLPPPLAHRLARALRITPALAAIAFTASRAPAVPQAQAA</sequence>
<dbReference type="GO" id="GO:0003677">
    <property type="term" value="F:DNA binding"/>
    <property type="evidence" value="ECO:0007669"/>
    <property type="project" value="InterPro"/>
</dbReference>
<gene>
    <name evidence="2" type="ORF">DFJ66_2628</name>
</gene>
<dbReference type="InterPro" id="IPR010982">
    <property type="entry name" value="Lambda_DNA-bd_dom_sf"/>
</dbReference>
<evidence type="ECO:0000313" key="2">
    <source>
        <dbReference type="EMBL" id="RKT69407.1"/>
    </source>
</evidence>
<dbReference type="AlphaFoldDB" id="A0A495X681"/>
<dbReference type="InterPro" id="IPR001387">
    <property type="entry name" value="Cro/C1-type_HTH"/>
</dbReference>
<evidence type="ECO:0000259" key="1">
    <source>
        <dbReference type="PROSITE" id="PS50943"/>
    </source>
</evidence>
<dbReference type="RefSeq" id="WP_121221137.1">
    <property type="nucleotide sequence ID" value="NZ_JBIUBA010000002.1"/>
</dbReference>
<comment type="caution">
    <text evidence="2">The sequence shown here is derived from an EMBL/GenBank/DDBJ whole genome shotgun (WGS) entry which is preliminary data.</text>
</comment>
<name>A0A495X681_9PSEU</name>
<feature type="domain" description="HTH cro/C1-type" evidence="1">
    <location>
        <begin position="16"/>
        <end position="70"/>
    </location>
</feature>
<dbReference type="CDD" id="cd00093">
    <property type="entry name" value="HTH_XRE"/>
    <property type="match status" value="1"/>
</dbReference>
<dbReference type="Pfam" id="PF13560">
    <property type="entry name" value="HTH_31"/>
    <property type="match status" value="1"/>
</dbReference>
<dbReference type="Proteomes" id="UP000272729">
    <property type="component" value="Unassembled WGS sequence"/>
</dbReference>
<dbReference type="OrthoDB" id="3697476at2"/>
<protein>
    <submittedName>
        <fullName evidence="2">Helix-turn-helix protein</fullName>
    </submittedName>
</protein>
<dbReference type="SUPFAM" id="SSF47413">
    <property type="entry name" value="lambda repressor-like DNA-binding domains"/>
    <property type="match status" value="1"/>
</dbReference>
<proteinExistence type="predicted"/>
<accession>A0A495X681</accession>
<organism evidence="2 3">
    <name type="scientific">Saccharothrix variisporea</name>
    <dbReference type="NCBI Taxonomy" id="543527"/>
    <lineage>
        <taxon>Bacteria</taxon>
        <taxon>Bacillati</taxon>
        <taxon>Actinomycetota</taxon>
        <taxon>Actinomycetes</taxon>
        <taxon>Pseudonocardiales</taxon>
        <taxon>Pseudonocardiaceae</taxon>
        <taxon>Saccharothrix</taxon>
    </lineage>
</organism>
<dbReference type="EMBL" id="RBXR01000001">
    <property type="protein sequence ID" value="RKT69407.1"/>
    <property type="molecule type" value="Genomic_DNA"/>
</dbReference>
<evidence type="ECO:0000313" key="3">
    <source>
        <dbReference type="Proteomes" id="UP000272729"/>
    </source>
</evidence>
<dbReference type="Gene3D" id="1.10.260.40">
    <property type="entry name" value="lambda repressor-like DNA-binding domains"/>
    <property type="match status" value="1"/>
</dbReference>
<dbReference type="PROSITE" id="PS50943">
    <property type="entry name" value="HTH_CROC1"/>
    <property type="match status" value="1"/>
</dbReference>
<reference evidence="2 3" key="1">
    <citation type="submission" date="2018-10" db="EMBL/GenBank/DDBJ databases">
        <title>Sequencing the genomes of 1000 actinobacteria strains.</title>
        <authorList>
            <person name="Klenk H.-P."/>
        </authorList>
    </citation>
    <scope>NUCLEOTIDE SEQUENCE [LARGE SCALE GENOMIC DNA]</scope>
    <source>
        <strain evidence="2 3">DSM 43911</strain>
    </source>
</reference>
<keyword evidence="3" id="KW-1185">Reference proteome</keyword>
<dbReference type="SMART" id="SM00530">
    <property type="entry name" value="HTH_XRE"/>
    <property type="match status" value="2"/>
</dbReference>